<keyword evidence="6" id="KW-0460">Magnesium</keyword>
<protein>
    <submittedName>
        <fullName evidence="9">Type I phosphoribosyltransferase</fullName>
    </submittedName>
</protein>
<dbReference type="SUPFAM" id="SSF53271">
    <property type="entry name" value="PRTase-like"/>
    <property type="match status" value="1"/>
</dbReference>
<accession>A0ABZ2C1U4</accession>
<keyword evidence="7" id="KW-0472">Membrane</keyword>
<reference evidence="9 10" key="1">
    <citation type="journal article" date="2024" name="Environ. Microbiol.">
        <title>Novel evolutionary insights on the interactions of the Holosporales (Alphaproteobacteria) with eukaryotic hosts from comparative genomics.</title>
        <authorList>
            <person name="Giovannini M."/>
            <person name="Petroni G."/>
            <person name="Castelli M."/>
        </authorList>
    </citation>
    <scope>NUCLEOTIDE SEQUENCE [LARGE SCALE GENOMIC DNA]</scope>
    <source>
        <strain evidence="9 10">US_Bl 15I1</strain>
    </source>
</reference>
<proteinExistence type="predicted"/>
<dbReference type="InterPro" id="IPR029057">
    <property type="entry name" value="PRTase-like"/>
</dbReference>
<dbReference type="InterPro" id="IPR000836">
    <property type="entry name" value="PRTase_dom"/>
</dbReference>
<keyword evidence="4" id="KW-0479">Metal-binding</keyword>
<keyword evidence="1" id="KW-1003">Cell membrane</keyword>
<gene>
    <name evidence="9" type="ORF">Bealeia1_00514</name>
</gene>
<evidence type="ECO:0000256" key="5">
    <source>
        <dbReference type="ARBA" id="ARBA00022726"/>
    </source>
</evidence>
<feature type="domain" description="Phosphoribosyltransferase" evidence="8">
    <location>
        <begin position="12"/>
        <end position="147"/>
    </location>
</feature>
<keyword evidence="10" id="KW-1185">Reference proteome</keyword>
<keyword evidence="5" id="KW-0660">Purine salvage</keyword>
<organism evidence="9 10">
    <name type="scientific">Candidatus Bealeia paramacronuclearis</name>
    <dbReference type="NCBI Taxonomy" id="1921001"/>
    <lineage>
        <taxon>Bacteria</taxon>
        <taxon>Pseudomonadati</taxon>
        <taxon>Pseudomonadota</taxon>
        <taxon>Alphaproteobacteria</taxon>
        <taxon>Holosporales</taxon>
        <taxon>Holosporaceae</taxon>
        <taxon>Candidatus Bealeia</taxon>
    </lineage>
</organism>
<name>A0ABZ2C1U4_9PROT</name>
<dbReference type="RefSeq" id="WP_331255218.1">
    <property type="nucleotide sequence ID" value="NZ_CP133270.1"/>
</dbReference>
<evidence type="ECO:0000256" key="3">
    <source>
        <dbReference type="ARBA" id="ARBA00022679"/>
    </source>
</evidence>
<keyword evidence="2 9" id="KW-0328">Glycosyltransferase</keyword>
<sequence>MSGSDHRFYVTWEEFYRDARALGWRLKDTAKWRGMIAITRGGLVPSAIVAREIGVRLIDTLCIASYGDEDDQQVDAETLKIPQIDHDGEGWLIIDDLSDTGKTAKIARRLFPKAHIAAIYAKPLGKDAIDSYMTEVSQDTWIVFPWEE</sequence>
<evidence type="ECO:0000256" key="6">
    <source>
        <dbReference type="ARBA" id="ARBA00022842"/>
    </source>
</evidence>
<dbReference type="CDD" id="cd06223">
    <property type="entry name" value="PRTases_typeI"/>
    <property type="match status" value="1"/>
</dbReference>
<dbReference type="GO" id="GO:0016757">
    <property type="term" value="F:glycosyltransferase activity"/>
    <property type="evidence" value="ECO:0007669"/>
    <property type="project" value="UniProtKB-KW"/>
</dbReference>
<dbReference type="InterPro" id="IPR023747">
    <property type="entry name" value="Xanthine_Guanine_PRibTrfase"/>
</dbReference>
<dbReference type="Proteomes" id="UP001330434">
    <property type="component" value="Chromosome"/>
</dbReference>
<evidence type="ECO:0000256" key="2">
    <source>
        <dbReference type="ARBA" id="ARBA00022676"/>
    </source>
</evidence>
<dbReference type="NCBIfam" id="NF006613">
    <property type="entry name" value="PRK09177.1"/>
    <property type="match status" value="1"/>
</dbReference>
<dbReference type="EMBL" id="CP133270">
    <property type="protein sequence ID" value="WVX66338.1"/>
    <property type="molecule type" value="Genomic_DNA"/>
</dbReference>
<evidence type="ECO:0000313" key="9">
    <source>
        <dbReference type="EMBL" id="WVX66338.1"/>
    </source>
</evidence>
<evidence type="ECO:0000256" key="1">
    <source>
        <dbReference type="ARBA" id="ARBA00022475"/>
    </source>
</evidence>
<keyword evidence="3" id="KW-0808">Transferase</keyword>
<dbReference type="PANTHER" id="PTHR39563">
    <property type="entry name" value="XANTHINE PHOSPHORIBOSYLTRANSFERASE"/>
    <property type="match status" value="1"/>
</dbReference>
<dbReference type="PANTHER" id="PTHR39563:SF1">
    <property type="entry name" value="XANTHINE-GUANINE PHOSPHORIBOSYLTRANSFERASE"/>
    <property type="match status" value="1"/>
</dbReference>
<evidence type="ECO:0000256" key="4">
    <source>
        <dbReference type="ARBA" id="ARBA00022723"/>
    </source>
</evidence>
<evidence type="ECO:0000259" key="8">
    <source>
        <dbReference type="Pfam" id="PF00156"/>
    </source>
</evidence>
<evidence type="ECO:0000256" key="7">
    <source>
        <dbReference type="ARBA" id="ARBA00023136"/>
    </source>
</evidence>
<dbReference type="Pfam" id="PF00156">
    <property type="entry name" value="Pribosyltran"/>
    <property type="match status" value="1"/>
</dbReference>
<evidence type="ECO:0000313" key="10">
    <source>
        <dbReference type="Proteomes" id="UP001330434"/>
    </source>
</evidence>
<dbReference type="Gene3D" id="3.40.50.2020">
    <property type="match status" value="1"/>
</dbReference>